<evidence type="ECO:0000256" key="4">
    <source>
        <dbReference type="ARBA" id="ARBA00012140"/>
    </source>
</evidence>
<feature type="binding site" evidence="14">
    <location>
        <position position="273"/>
    </location>
    <ligand>
        <name>S-adenosyl-L-methionine</name>
        <dbReference type="ChEBI" id="CHEBI:59789"/>
    </ligand>
</feature>
<dbReference type="InterPro" id="IPR018314">
    <property type="entry name" value="RsmB/NOL1/NOP2-like_CS"/>
</dbReference>
<dbReference type="PANTHER" id="PTHR22807">
    <property type="entry name" value="NOP2 YEAST -RELATED NOL1/NOP2/FMU SUN DOMAIN-CONTAINING"/>
    <property type="match status" value="1"/>
</dbReference>
<comment type="catalytic activity">
    <reaction evidence="13">
        <text>cytidine(967) in 16S rRNA + S-adenosyl-L-methionine = 5-methylcytidine(967) in 16S rRNA + S-adenosyl-L-homocysteine + H(+)</text>
        <dbReference type="Rhea" id="RHEA:42748"/>
        <dbReference type="Rhea" id="RHEA-COMP:10219"/>
        <dbReference type="Rhea" id="RHEA-COMP:10220"/>
        <dbReference type="ChEBI" id="CHEBI:15378"/>
        <dbReference type="ChEBI" id="CHEBI:57856"/>
        <dbReference type="ChEBI" id="CHEBI:59789"/>
        <dbReference type="ChEBI" id="CHEBI:74483"/>
        <dbReference type="ChEBI" id="CHEBI:82748"/>
        <dbReference type="EC" id="2.1.1.176"/>
    </reaction>
</comment>
<feature type="binding site" evidence="14">
    <location>
        <position position="300"/>
    </location>
    <ligand>
        <name>S-adenosyl-L-methionine</name>
        <dbReference type="ChEBI" id="CHEBI:59789"/>
    </ligand>
</feature>
<comment type="function">
    <text evidence="1">Specifically methylates the cytosine at position 967 (m5C967) of 16S rRNA.</text>
</comment>
<protein>
    <recommendedName>
        <fullName evidence="4">16S rRNA (cytosine(967)-C(5))-methyltransferase</fullName>
        <ecNumber evidence="4">2.1.1.176</ecNumber>
    </recommendedName>
    <alternativeName>
        <fullName evidence="11">16S rRNA m5C967 methyltransferase</fullName>
    </alternativeName>
    <alternativeName>
        <fullName evidence="12">rRNA (cytosine-C(5)-)-methyltransferase RsmB</fullName>
    </alternativeName>
</protein>
<evidence type="ECO:0000256" key="5">
    <source>
        <dbReference type="ARBA" id="ARBA00022490"/>
    </source>
</evidence>
<keyword evidence="7 14" id="KW-0489">Methyltransferase</keyword>
<dbReference type="InterPro" id="IPR023267">
    <property type="entry name" value="RCMT"/>
</dbReference>
<dbReference type="Gene3D" id="1.10.287.730">
    <property type="entry name" value="Helix hairpin bin"/>
    <property type="match status" value="1"/>
</dbReference>
<dbReference type="InterPro" id="IPR006027">
    <property type="entry name" value="NusB_RsmB_TIM44"/>
</dbReference>
<organism evidence="16 17">
    <name type="scientific">Nitrosospira multiformis</name>
    <dbReference type="NCBI Taxonomy" id="1231"/>
    <lineage>
        <taxon>Bacteria</taxon>
        <taxon>Pseudomonadati</taxon>
        <taxon>Pseudomonadota</taxon>
        <taxon>Betaproteobacteria</taxon>
        <taxon>Nitrosomonadales</taxon>
        <taxon>Nitrosomonadaceae</taxon>
        <taxon>Nitrosospira</taxon>
    </lineage>
</organism>
<dbReference type="InterPro" id="IPR004573">
    <property type="entry name" value="rRNA_ssu_MeTfrase_B"/>
</dbReference>
<dbReference type="InterPro" id="IPR035926">
    <property type="entry name" value="NusB-like_sf"/>
</dbReference>
<comment type="subcellular location">
    <subcellularLocation>
        <location evidence="2">Cytoplasm</location>
    </subcellularLocation>
</comment>
<evidence type="ECO:0000256" key="7">
    <source>
        <dbReference type="ARBA" id="ARBA00022603"/>
    </source>
</evidence>
<feature type="domain" description="SAM-dependent MTase RsmB/NOP-type" evidence="15">
    <location>
        <begin position="163"/>
        <end position="425"/>
    </location>
</feature>
<evidence type="ECO:0000256" key="8">
    <source>
        <dbReference type="ARBA" id="ARBA00022679"/>
    </source>
</evidence>
<evidence type="ECO:0000313" key="16">
    <source>
        <dbReference type="EMBL" id="SDQ43891.1"/>
    </source>
</evidence>
<evidence type="ECO:0000256" key="11">
    <source>
        <dbReference type="ARBA" id="ARBA00030399"/>
    </source>
</evidence>
<keyword evidence="9 14" id="KW-0949">S-adenosyl-L-methionine</keyword>
<dbReference type="Gene3D" id="1.10.940.10">
    <property type="entry name" value="NusB-like"/>
    <property type="match status" value="1"/>
</dbReference>
<dbReference type="Pfam" id="PF22458">
    <property type="entry name" value="RsmF-B_ferredox"/>
    <property type="match status" value="1"/>
</dbReference>
<dbReference type="InterPro" id="IPR054728">
    <property type="entry name" value="RsmB-like_ferredoxin"/>
</dbReference>
<dbReference type="NCBIfam" id="NF008149">
    <property type="entry name" value="PRK10901.1"/>
    <property type="match status" value="1"/>
</dbReference>
<gene>
    <name evidence="16" type="ORF">SAMN05216402_0852</name>
</gene>
<evidence type="ECO:0000256" key="14">
    <source>
        <dbReference type="PROSITE-ProRule" id="PRU01023"/>
    </source>
</evidence>
<dbReference type="PROSITE" id="PS01153">
    <property type="entry name" value="NOL1_NOP2_SUN"/>
    <property type="match status" value="1"/>
</dbReference>
<dbReference type="PRINTS" id="PR02008">
    <property type="entry name" value="RCMTFAMILY"/>
</dbReference>
<evidence type="ECO:0000256" key="1">
    <source>
        <dbReference type="ARBA" id="ARBA00002724"/>
    </source>
</evidence>
<reference evidence="16 17" key="1">
    <citation type="submission" date="2016-10" db="EMBL/GenBank/DDBJ databases">
        <authorList>
            <person name="Varghese N."/>
            <person name="Submissions S."/>
        </authorList>
    </citation>
    <scope>NUCLEOTIDE SEQUENCE [LARGE SCALE GENOMIC DNA]</scope>
    <source>
        <strain evidence="16 17">Nl1</strain>
    </source>
</reference>
<dbReference type="InterPro" id="IPR001678">
    <property type="entry name" value="MeTrfase_RsmB-F_NOP2_dom"/>
</dbReference>
<feature type="binding site" evidence="14">
    <location>
        <position position="319"/>
    </location>
    <ligand>
        <name>S-adenosyl-L-methionine</name>
        <dbReference type="ChEBI" id="CHEBI:59789"/>
    </ligand>
</feature>
<evidence type="ECO:0000256" key="3">
    <source>
        <dbReference type="ARBA" id="ARBA00007494"/>
    </source>
</evidence>
<dbReference type="CDD" id="cd02440">
    <property type="entry name" value="AdoMet_MTases"/>
    <property type="match status" value="1"/>
</dbReference>
<dbReference type="Proteomes" id="UP000183471">
    <property type="component" value="Unassembled WGS sequence"/>
</dbReference>
<dbReference type="Gene3D" id="3.30.70.1170">
    <property type="entry name" value="Sun protein, domain 3"/>
    <property type="match status" value="1"/>
</dbReference>
<dbReference type="Pfam" id="PF01189">
    <property type="entry name" value="Methyltr_RsmB-F"/>
    <property type="match status" value="1"/>
</dbReference>
<keyword evidence="8 14" id="KW-0808">Transferase</keyword>
<keyword evidence="6" id="KW-0698">rRNA processing</keyword>
<keyword evidence="17" id="KW-1185">Reference proteome</keyword>
<dbReference type="SUPFAM" id="SSF48013">
    <property type="entry name" value="NusB-like"/>
    <property type="match status" value="1"/>
</dbReference>
<dbReference type="SUPFAM" id="SSF53335">
    <property type="entry name" value="S-adenosyl-L-methionine-dependent methyltransferases"/>
    <property type="match status" value="1"/>
</dbReference>
<keyword evidence="10 14" id="KW-0694">RNA-binding</keyword>
<dbReference type="NCBIfam" id="TIGR00563">
    <property type="entry name" value="rsmB"/>
    <property type="match status" value="1"/>
</dbReference>
<evidence type="ECO:0000256" key="13">
    <source>
        <dbReference type="ARBA" id="ARBA00047283"/>
    </source>
</evidence>
<comment type="caution">
    <text evidence="16">The sequence shown here is derived from an EMBL/GenBank/DDBJ whole genome shotgun (WGS) entry which is preliminary data.</text>
</comment>
<evidence type="ECO:0000259" key="15">
    <source>
        <dbReference type="PROSITE" id="PS51686"/>
    </source>
</evidence>
<dbReference type="InterPro" id="IPR029063">
    <property type="entry name" value="SAM-dependent_MTases_sf"/>
</dbReference>
<evidence type="ECO:0000256" key="9">
    <source>
        <dbReference type="ARBA" id="ARBA00022691"/>
    </source>
</evidence>
<accession>A0ABY0T8G9</accession>
<dbReference type="RefSeq" id="WP_074634122.1">
    <property type="nucleotide sequence ID" value="NZ_FNKY01000001.1"/>
</dbReference>
<sequence>MIKTQCLAAATVGKVLAGASLTEVLQEVWRTHVDLSGQQRGAIQDLSYGVLRFYGQLDRLLGLLLNKPLRDRNIRYLLLVGLYQLGYSKASVHAIVDHAVSATQVMNGNKGAQGLVNAVLRNFVRQRAYLLERAAENEVGRYSHPQWWIDKLHVHYPQSYQAILEAGNQHPPMTLRVNRRKISVAEYEKRLNQNGMDTQRLWNDALELAQPVAIDRLLGFTQGLVSVQDAGAQLAAPLLDAHDGMRVLDACAAPGGKSAHLLELAKVELTALDNDSVRVARITENLSRLELDIHRIICGDAAHPAEWWDGRKFDRILADVPCSASGVVCRHPDIKWLRRESDLSRFGEKQRKILDALWQILTRDGKLLYATCSVFAEENKLQVEKFLRHHSDARLLPLSQVETIDGQLLPNSHHDGFFYALLHKA</sequence>
<evidence type="ECO:0000313" key="17">
    <source>
        <dbReference type="Proteomes" id="UP000183471"/>
    </source>
</evidence>
<dbReference type="PROSITE" id="PS51686">
    <property type="entry name" value="SAM_MT_RSMB_NOP"/>
    <property type="match status" value="1"/>
</dbReference>
<feature type="active site" description="Nucleophile" evidence="14">
    <location>
        <position position="372"/>
    </location>
</feature>
<name>A0ABY0T8G9_9PROT</name>
<dbReference type="PANTHER" id="PTHR22807:SF61">
    <property type="entry name" value="NOL1_NOP2_SUN FAMILY PROTEIN _ ANTITERMINATION NUSB DOMAIN-CONTAINING PROTEIN"/>
    <property type="match status" value="1"/>
</dbReference>
<dbReference type="InterPro" id="IPR049560">
    <property type="entry name" value="MeTrfase_RsmB-F_NOP2_cat"/>
</dbReference>
<dbReference type="EC" id="2.1.1.176" evidence="4"/>
<proteinExistence type="inferred from homology"/>
<dbReference type="Gene3D" id="3.40.50.150">
    <property type="entry name" value="Vaccinia Virus protein VP39"/>
    <property type="match status" value="1"/>
</dbReference>
<dbReference type="Pfam" id="PF01029">
    <property type="entry name" value="NusB"/>
    <property type="match status" value="1"/>
</dbReference>
<keyword evidence="5" id="KW-0963">Cytoplasm</keyword>
<evidence type="ECO:0000256" key="2">
    <source>
        <dbReference type="ARBA" id="ARBA00004496"/>
    </source>
</evidence>
<comment type="similarity">
    <text evidence="3 14">Belongs to the class I-like SAM-binding methyltransferase superfamily. RsmB/NOP family.</text>
</comment>
<evidence type="ECO:0000256" key="10">
    <source>
        <dbReference type="ARBA" id="ARBA00022884"/>
    </source>
</evidence>
<evidence type="ECO:0000256" key="12">
    <source>
        <dbReference type="ARBA" id="ARBA00031088"/>
    </source>
</evidence>
<feature type="binding site" evidence="14">
    <location>
        <begin position="251"/>
        <end position="257"/>
    </location>
    <ligand>
        <name>S-adenosyl-L-methionine</name>
        <dbReference type="ChEBI" id="CHEBI:59789"/>
    </ligand>
</feature>
<dbReference type="EMBL" id="FNKY01000001">
    <property type="protein sequence ID" value="SDQ43891.1"/>
    <property type="molecule type" value="Genomic_DNA"/>
</dbReference>
<evidence type="ECO:0000256" key="6">
    <source>
        <dbReference type="ARBA" id="ARBA00022552"/>
    </source>
</evidence>